<evidence type="ECO:0000313" key="1">
    <source>
        <dbReference type="EMBL" id="NEC86174.1"/>
    </source>
</evidence>
<gene>
    <name evidence="1" type="ORF">G3I71_10135</name>
</gene>
<name>A0A6B3BPB2_9ACTN</name>
<comment type="caution">
    <text evidence="1">The sequence shown here is derived from an EMBL/GenBank/DDBJ whole genome shotgun (WGS) entry which is preliminary data.</text>
</comment>
<dbReference type="AlphaFoldDB" id="A0A6B3BPB2"/>
<proteinExistence type="predicted"/>
<reference evidence="1" key="1">
    <citation type="submission" date="2020-01" db="EMBL/GenBank/DDBJ databases">
        <title>Insect and environment-associated Actinomycetes.</title>
        <authorList>
            <person name="Currrie C."/>
            <person name="Chevrette M."/>
            <person name="Carlson C."/>
            <person name="Stubbendieck R."/>
            <person name="Wendt-Pienkowski E."/>
        </authorList>
    </citation>
    <scope>NUCLEOTIDE SEQUENCE</scope>
    <source>
        <strain evidence="1">SID12501</strain>
    </source>
</reference>
<dbReference type="EMBL" id="JAAGLU010000007">
    <property type="protein sequence ID" value="NEC86174.1"/>
    <property type="molecule type" value="Genomic_DNA"/>
</dbReference>
<organism evidence="1">
    <name type="scientific">Streptomyces sp. SID12501</name>
    <dbReference type="NCBI Taxonomy" id="2706042"/>
    <lineage>
        <taxon>Bacteria</taxon>
        <taxon>Bacillati</taxon>
        <taxon>Actinomycetota</taxon>
        <taxon>Actinomycetes</taxon>
        <taxon>Kitasatosporales</taxon>
        <taxon>Streptomycetaceae</taxon>
        <taxon>Streptomyces</taxon>
    </lineage>
</organism>
<accession>A0A6B3BPB2</accession>
<sequence length="77" mass="8892">MIRLRSRLPRSRRLRHRLAVSAVALVMALPLLVRPELWQYLTAALLVHDLILRLLGGENEESENPVQALRPCLEEEE</sequence>
<dbReference type="RefSeq" id="WP_164313633.1">
    <property type="nucleotide sequence ID" value="NZ_JAAGLU010000007.1"/>
</dbReference>
<protein>
    <submittedName>
        <fullName evidence="1">Uncharacterized protein</fullName>
    </submittedName>
</protein>